<keyword evidence="3" id="KW-0482">Metalloprotease</keyword>
<reference evidence="3 4" key="1">
    <citation type="submission" date="2018-03" db="EMBL/GenBank/DDBJ databases">
        <title>Bacteriophage NCPPB3778 and a type I-E CRISPR drive the evolution of the US Biological Select Agent, Rathayibacter toxicus.</title>
        <authorList>
            <person name="Davis E.W.II."/>
            <person name="Tabima J.F."/>
            <person name="Weisberg A.J."/>
            <person name="Dantas Lopes L."/>
            <person name="Wiseman M.S."/>
            <person name="Wiseman M.S."/>
            <person name="Pupko T."/>
            <person name="Belcher M.S."/>
            <person name="Sechler A.J."/>
            <person name="Tancos M.A."/>
            <person name="Schroeder B.K."/>
            <person name="Murray T.D."/>
            <person name="Luster D.G."/>
            <person name="Schneider W.L."/>
            <person name="Rogers E."/>
            <person name="Andreote F.D."/>
            <person name="Grunwald N.J."/>
            <person name="Putnam M.L."/>
            <person name="Chang J.H."/>
        </authorList>
    </citation>
    <scope>NUCLEOTIDE SEQUENCE [LARGE SCALE GENOMIC DNA]</scope>
    <source>
        <strain evidence="3 4">DSM 15932</strain>
    </source>
</reference>
<evidence type="ECO:0000313" key="3">
    <source>
        <dbReference type="EMBL" id="AZZ51857.1"/>
    </source>
</evidence>
<gene>
    <name evidence="3" type="ORF">C1I64_07210</name>
</gene>
<keyword evidence="3" id="KW-0378">Hydrolase</keyword>
<dbReference type="AlphaFoldDB" id="A0A3T0SZH4"/>
<feature type="transmembrane region" description="Helical" evidence="1">
    <location>
        <begin position="158"/>
        <end position="179"/>
    </location>
</feature>
<feature type="transmembrane region" description="Helical" evidence="1">
    <location>
        <begin position="53"/>
        <end position="81"/>
    </location>
</feature>
<dbReference type="GO" id="GO:0008237">
    <property type="term" value="F:metallopeptidase activity"/>
    <property type="evidence" value="ECO:0007669"/>
    <property type="project" value="UniProtKB-KW"/>
</dbReference>
<feature type="domain" description="CAAX prenyl protease 2/Lysostaphin resistance protein A-like" evidence="2">
    <location>
        <begin position="123"/>
        <end position="220"/>
    </location>
</feature>
<dbReference type="EMBL" id="CP028137">
    <property type="protein sequence ID" value="AZZ51857.1"/>
    <property type="molecule type" value="Genomic_DNA"/>
</dbReference>
<evidence type="ECO:0000259" key="2">
    <source>
        <dbReference type="Pfam" id="PF02517"/>
    </source>
</evidence>
<dbReference type="Proteomes" id="UP000285317">
    <property type="component" value="Chromosome"/>
</dbReference>
<proteinExistence type="predicted"/>
<evidence type="ECO:0000256" key="1">
    <source>
        <dbReference type="SAM" id="Phobius"/>
    </source>
</evidence>
<dbReference type="GO" id="GO:0004175">
    <property type="term" value="F:endopeptidase activity"/>
    <property type="evidence" value="ECO:0007669"/>
    <property type="project" value="UniProtKB-ARBA"/>
</dbReference>
<feature type="transmembrane region" description="Helical" evidence="1">
    <location>
        <begin position="124"/>
        <end position="146"/>
    </location>
</feature>
<feature type="transmembrane region" description="Helical" evidence="1">
    <location>
        <begin position="22"/>
        <end position="47"/>
    </location>
</feature>
<keyword evidence="1" id="KW-0472">Membrane</keyword>
<protein>
    <submittedName>
        <fullName evidence="3">CPBP family intramembrane metalloprotease</fullName>
    </submittedName>
</protein>
<dbReference type="RefSeq" id="WP_127886742.1">
    <property type="nucleotide sequence ID" value="NZ_CP028137.1"/>
</dbReference>
<name>A0A3T0SZH4_9MICO</name>
<accession>A0A3T0SZH4</accession>
<organism evidence="3 4">
    <name type="scientific">Rathayibacter festucae DSM 15932</name>
    <dbReference type="NCBI Taxonomy" id="1328866"/>
    <lineage>
        <taxon>Bacteria</taxon>
        <taxon>Bacillati</taxon>
        <taxon>Actinomycetota</taxon>
        <taxon>Actinomycetes</taxon>
        <taxon>Micrococcales</taxon>
        <taxon>Microbacteriaceae</taxon>
        <taxon>Rathayibacter</taxon>
    </lineage>
</organism>
<dbReference type="KEGG" id="rfs:C1I64_07210"/>
<feature type="transmembrane region" description="Helical" evidence="1">
    <location>
        <begin position="235"/>
        <end position="259"/>
    </location>
</feature>
<keyword evidence="1" id="KW-0812">Transmembrane</keyword>
<dbReference type="Pfam" id="PF02517">
    <property type="entry name" value="Rce1-like"/>
    <property type="match status" value="1"/>
</dbReference>
<feature type="transmembrane region" description="Helical" evidence="1">
    <location>
        <begin position="209"/>
        <end position="229"/>
    </location>
</feature>
<dbReference type="GO" id="GO:0006508">
    <property type="term" value="P:proteolysis"/>
    <property type="evidence" value="ECO:0007669"/>
    <property type="project" value="UniProtKB-KW"/>
</dbReference>
<sequence>MNSTVERSAWARFWDHGRWWKALILAVGYLAIYEPASLLMAPFVPFIGDADSASYVVVLIVVPVLIGSLLLVGFGASLGWLRSTFERQSPRGGGWMWIAIAVVLLFNVMRFASIDYSAAGFDWVAAWLLAGLVIGFSEELLTRGYVVRIMRSSGRSEIAVGLVSAALFALLHATNLFVGQPLLPTLLQILYTFFFGFCMYLAMRVTRTIVAPILLHASTDPSIFMQGTYPAGGALSAFAQLGNIVVILVGVVLLVVFLLTERRAGHRARTAQHGAARIS</sequence>
<keyword evidence="3" id="KW-0645">Protease</keyword>
<dbReference type="InterPro" id="IPR003675">
    <property type="entry name" value="Rce1/LyrA-like_dom"/>
</dbReference>
<feature type="transmembrane region" description="Helical" evidence="1">
    <location>
        <begin position="185"/>
        <end position="202"/>
    </location>
</feature>
<keyword evidence="1" id="KW-1133">Transmembrane helix</keyword>
<evidence type="ECO:0000313" key="4">
    <source>
        <dbReference type="Proteomes" id="UP000285317"/>
    </source>
</evidence>
<dbReference type="GO" id="GO:0080120">
    <property type="term" value="P:CAAX-box protein maturation"/>
    <property type="evidence" value="ECO:0007669"/>
    <property type="project" value="UniProtKB-ARBA"/>
</dbReference>
<feature type="transmembrane region" description="Helical" evidence="1">
    <location>
        <begin position="93"/>
        <end position="112"/>
    </location>
</feature>